<feature type="domain" description="Xylanolytic transcriptional activator regulatory" evidence="6">
    <location>
        <begin position="154"/>
        <end position="231"/>
    </location>
</feature>
<dbReference type="OMA" id="KRIVCDY"/>
<dbReference type="GO" id="GO:0006351">
    <property type="term" value="P:DNA-templated transcription"/>
    <property type="evidence" value="ECO:0007669"/>
    <property type="project" value="InterPro"/>
</dbReference>
<sequence length="428" mass="48098">MLEPTSGMTSNQPVRACVSCKIQKRRCDKTFPACTYCTRLYWTVTDILFFALEGMSYANTEVRVRRGGATGQSLPNRYSMSPRAETSLLLLCVRLITQSHSAFVNVLPAQTPEYLAAKRFYADVEAAGVNTIQVLQAAILIALYELGHAIYPRAYLSIGVCVRYAIAFGFDGNGMTQGNMPYDWIEAEERKRAWWAVLIIDRFVNLGTPTRQLVVEDPESTTILPMDDEAWDSGVQGSNESFTLSSPSSLSMGRFARFAQATYLLGRVLRHTRDHTADANFHEEEAVQLRRTLHALVNLAQVEERVRQLEFCTQISICYSALLILGDPETVPSSENSIIEAIAKVACQIAKDFLLGLIVPLEKISPFMLHLIYHSAVIYMEINQETRSDESAQALNHLKKTLRVVEKRWKAAGVYLEILKAREITHFT</sequence>
<dbReference type="CDD" id="cd00067">
    <property type="entry name" value="GAL4"/>
    <property type="match status" value="1"/>
</dbReference>
<dbReference type="Proteomes" id="UP000258309">
    <property type="component" value="Unassembled WGS sequence"/>
</dbReference>
<dbReference type="EMBL" id="NCSJ02000083">
    <property type="protein sequence ID" value="RFU31126.1"/>
    <property type="molecule type" value="Genomic_DNA"/>
</dbReference>
<dbReference type="GO" id="GO:0005634">
    <property type="term" value="C:nucleus"/>
    <property type="evidence" value="ECO:0007669"/>
    <property type="project" value="UniProtKB-SubCell"/>
</dbReference>
<dbReference type="PANTHER" id="PTHR47338:SF20">
    <property type="entry name" value="ZN(II)2CYS6 TRANSCRIPTION FACTOR (EUROFUNG)"/>
    <property type="match status" value="1"/>
</dbReference>
<dbReference type="PANTHER" id="PTHR47338">
    <property type="entry name" value="ZN(II)2CYS6 TRANSCRIPTION FACTOR (EUROFUNG)-RELATED"/>
    <property type="match status" value="1"/>
</dbReference>
<protein>
    <recommendedName>
        <fullName evidence="6">Xylanolytic transcriptional activator regulatory domain-containing protein</fullName>
    </recommendedName>
</protein>
<name>A0A3E2HCJ1_SCYLI</name>
<keyword evidence="3" id="KW-0805">Transcription regulation</keyword>
<proteinExistence type="predicted"/>
<evidence type="ECO:0000256" key="1">
    <source>
        <dbReference type="ARBA" id="ARBA00004123"/>
    </source>
</evidence>
<keyword evidence="4" id="KW-0804">Transcription</keyword>
<keyword evidence="2" id="KW-0479">Metal-binding</keyword>
<reference evidence="7 8" key="1">
    <citation type="submission" date="2018-05" db="EMBL/GenBank/DDBJ databases">
        <title>Draft genome sequence of Scytalidium lignicola DSM 105466, a ubiquitous saprotrophic fungus.</title>
        <authorList>
            <person name="Buettner E."/>
            <person name="Gebauer A.M."/>
            <person name="Hofrichter M."/>
            <person name="Liers C."/>
            <person name="Kellner H."/>
        </authorList>
    </citation>
    <scope>NUCLEOTIDE SEQUENCE [LARGE SCALE GENOMIC DNA]</scope>
    <source>
        <strain evidence="7 8">DSM 105466</strain>
    </source>
</reference>
<evidence type="ECO:0000313" key="7">
    <source>
        <dbReference type="EMBL" id="RFU31126.1"/>
    </source>
</evidence>
<dbReference type="AlphaFoldDB" id="A0A3E2HCJ1"/>
<comment type="subcellular location">
    <subcellularLocation>
        <location evidence="1">Nucleus</location>
    </subcellularLocation>
</comment>
<evidence type="ECO:0000259" key="6">
    <source>
        <dbReference type="SMART" id="SM00906"/>
    </source>
</evidence>
<keyword evidence="8" id="KW-1185">Reference proteome</keyword>
<evidence type="ECO:0000256" key="3">
    <source>
        <dbReference type="ARBA" id="ARBA00023015"/>
    </source>
</evidence>
<keyword evidence="5" id="KW-0539">Nucleus</keyword>
<dbReference type="SMART" id="SM00906">
    <property type="entry name" value="Fungal_trans"/>
    <property type="match status" value="1"/>
</dbReference>
<dbReference type="Pfam" id="PF04082">
    <property type="entry name" value="Fungal_trans"/>
    <property type="match status" value="1"/>
</dbReference>
<dbReference type="CDD" id="cd12148">
    <property type="entry name" value="fungal_TF_MHR"/>
    <property type="match status" value="1"/>
</dbReference>
<accession>A0A3E2HCJ1</accession>
<evidence type="ECO:0000256" key="4">
    <source>
        <dbReference type="ARBA" id="ARBA00023163"/>
    </source>
</evidence>
<dbReference type="InterPro" id="IPR036864">
    <property type="entry name" value="Zn2-C6_fun-type_DNA-bd_sf"/>
</dbReference>
<evidence type="ECO:0000256" key="2">
    <source>
        <dbReference type="ARBA" id="ARBA00022723"/>
    </source>
</evidence>
<dbReference type="OrthoDB" id="3862662at2759"/>
<dbReference type="STRING" id="5539.A0A3E2HCJ1"/>
<dbReference type="SUPFAM" id="SSF57701">
    <property type="entry name" value="Zn2/Cys6 DNA-binding domain"/>
    <property type="match status" value="1"/>
</dbReference>
<dbReference type="Gene3D" id="4.10.240.10">
    <property type="entry name" value="Zn(2)-C6 fungal-type DNA-binding domain"/>
    <property type="match status" value="1"/>
</dbReference>
<dbReference type="InterPro" id="IPR001138">
    <property type="entry name" value="Zn2Cys6_DnaBD"/>
</dbReference>
<dbReference type="InterPro" id="IPR007219">
    <property type="entry name" value="XnlR_reg_dom"/>
</dbReference>
<feature type="non-terminal residue" evidence="7">
    <location>
        <position position="428"/>
    </location>
</feature>
<feature type="non-terminal residue" evidence="7">
    <location>
        <position position="1"/>
    </location>
</feature>
<comment type="caution">
    <text evidence="7">The sequence shown here is derived from an EMBL/GenBank/DDBJ whole genome shotgun (WGS) entry which is preliminary data.</text>
</comment>
<dbReference type="Pfam" id="PF00172">
    <property type="entry name" value="Zn_clus"/>
    <property type="match status" value="1"/>
</dbReference>
<evidence type="ECO:0000313" key="8">
    <source>
        <dbReference type="Proteomes" id="UP000258309"/>
    </source>
</evidence>
<dbReference type="GO" id="GO:0003677">
    <property type="term" value="F:DNA binding"/>
    <property type="evidence" value="ECO:0007669"/>
    <property type="project" value="InterPro"/>
</dbReference>
<dbReference type="GO" id="GO:0008270">
    <property type="term" value="F:zinc ion binding"/>
    <property type="evidence" value="ECO:0007669"/>
    <property type="project" value="InterPro"/>
</dbReference>
<gene>
    <name evidence="7" type="ORF">B7463_g5209</name>
</gene>
<dbReference type="GO" id="GO:0000981">
    <property type="term" value="F:DNA-binding transcription factor activity, RNA polymerase II-specific"/>
    <property type="evidence" value="ECO:0007669"/>
    <property type="project" value="InterPro"/>
</dbReference>
<organism evidence="7 8">
    <name type="scientific">Scytalidium lignicola</name>
    <name type="common">Hyphomycete</name>
    <dbReference type="NCBI Taxonomy" id="5539"/>
    <lineage>
        <taxon>Eukaryota</taxon>
        <taxon>Fungi</taxon>
        <taxon>Dikarya</taxon>
        <taxon>Ascomycota</taxon>
        <taxon>Pezizomycotina</taxon>
        <taxon>Leotiomycetes</taxon>
        <taxon>Leotiomycetes incertae sedis</taxon>
        <taxon>Scytalidium</taxon>
    </lineage>
</organism>
<evidence type="ECO:0000256" key="5">
    <source>
        <dbReference type="ARBA" id="ARBA00023242"/>
    </source>
</evidence>
<dbReference type="InterPro" id="IPR050815">
    <property type="entry name" value="TF_fung"/>
</dbReference>